<evidence type="ECO:0000313" key="3">
    <source>
        <dbReference type="EMBL" id="NXT85317.1"/>
    </source>
</evidence>
<feature type="non-terminal residue" evidence="3">
    <location>
        <position position="1"/>
    </location>
</feature>
<comment type="caution">
    <text evidence="3">The sequence shown here is derived from an EMBL/GenBank/DDBJ whole genome shotgun (WGS) entry which is preliminary data.</text>
</comment>
<keyword evidence="4" id="KW-1185">Reference proteome</keyword>
<feature type="chain" id="PRO_5029713377" evidence="2">
    <location>
        <begin position="22"/>
        <end position="167"/>
    </location>
</feature>
<dbReference type="PANTHER" id="PTHR37360">
    <property type="entry name" value="FRAGILE X MENTAL RETARDATION 1 NEIGHBOR PROTEIN"/>
    <property type="match status" value="1"/>
</dbReference>
<feature type="non-terminal residue" evidence="3">
    <location>
        <position position="167"/>
    </location>
</feature>
<dbReference type="InterPro" id="IPR055331">
    <property type="entry name" value="FMR1-like"/>
</dbReference>
<name>A0A7L3FZ40_9GRUI</name>
<proteinExistence type="predicted"/>
<evidence type="ECO:0000256" key="1">
    <source>
        <dbReference type="SAM" id="Phobius"/>
    </source>
</evidence>
<keyword evidence="1" id="KW-1133">Transmembrane helix</keyword>
<accession>A0A7L3FZ40</accession>
<protein>
    <submittedName>
        <fullName evidence="3">FMR1N protein</fullName>
    </submittedName>
</protein>
<sequence>THLVWNYTVLILLCLVHSSFAPPSQRVLEKIEAAPNKFKMKLKDAYELHLSFFKPVTCSLKREQTLIPCHVGEGLNITKCLENRCCPSETSHKLRCYMPFKDDVQLAFRVLVLVAGGFVILWCLPFCCSACLQRSQCFNPLQKMNKEVEQVVLKRRERSEHSYSHLP</sequence>
<dbReference type="AlphaFoldDB" id="A0A7L3FZ40"/>
<dbReference type="PANTHER" id="PTHR37360:SF1">
    <property type="entry name" value="FMR1 NEIGHBOR PROTEIN"/>
    <property type="match status" value="1"/>
</dbReference>
<evidence type="ECO:0000313" key="4">
    <source>
        <dbReference type="Proteomes" id="UP000557426"/>
    </source>
</evidence>
<gene>
    <name evidence="3" type="primary">Fmr1nb</name>
    <name evidence="3" type="ORF">ZAPATR_R03642</name>
</gene>
<evidence type="ECO:0000256" key="2">
    <source>
        <dbReference type="SAM" id="SignalP"/>
    </source>
</evidence>
<feature type="signal peptide" evidence="2">
    <location>
        <begin position="1"/>
        <end position="21"/>
    </location>
</feature>
<keyword evidence="2" id="KW-0732">Signal</keyword>
<keyword evidence="1" id="KW-0472">Membrane</keyword>
<organism evidence="3 4">
    <name type="scientific">Zapornia atra</name>
    <name type="common">Henderson crake</name>
    <dbReference type="NCBI Taxonomy" id="2585822"/>
    <lineage>
        <taxon>Eukaryota</taxon>
        <taxon>Metazoa</taxon>
        <taxon>Chordata</taxon>
        <taxon>Craniata</taxon>
        <taxon>Vertebrata</taxon>
        <taxon>Euteleostomi</taxon>
        <taxon>Archelosauria</taxon>
        <taxon>Archosauria</taxon>
        <taxon>Dinosauria</taxon>
        <taxon>Saurischia</taxon>
        <taxon>Theropoda</taxon>
        <taxon>Coelurosauria</taxon>
        <taxon>Aves</taxon>
        <taxon>Neognathae</taxon>
        <taxon>Neoaves</taxon>
        <taxon>Gruiformes</taxon>
        <taxon>Rallidae</taxon>
        <taxon>Zapornia</taxon>
    </lineage>
</organism>
<dbReference type="Proteomes" id="UP000557426">
    <property type="component" value="Unassembled WGS sequence"/>
</dbReference>
<keyword evidence="1" id="KW-0812">Transmembrane</keyword>
<dbReference type="EMBL" id="VZTU01032946">
    <property type="protein sequence ID" value="NXT85317.1"/>
    <property type="molecule type" value="Genomic_DNA"/>
</dbReference>
<feature type="transmembrane region" description="Helical" evidence="1">
    <location>
        <begin position="107"/>
        <end position="132"/>
    </location>
</feature>
<reference evidence="3 4" key="1">
    <citation type="submission" date="2019-09" db="EMBL/GenBank/DDBJ databases">
        <title>Bird 10,000 Genomes (B10K) Project - Family phase.</title>
        <authorList>
            <person name="Zhang G."/>
        </authorList>
    </citation>
    <scope>NUCLEOTIDE SEQUENCE [LARGE SCALE GENOMIC DNA]</scope>
    <source>
        <strain evidence="3">B10K-DU-011-47</strain>
        <tissue evidence="3">Mixed tissue sample</tissue>
    </source>
</reference>